<feature type="compositionally biased region" description="Basic residues" evidence="1">
    <location>
        <begin position="16"/>
        <end position="27"/>
    </location>
</feature>
<dbReference type="Proteomes" id="UP000000442">
    <property type="component" value="Chromosome"/>
</dbReference>
<dbReference type="KEGG" id="dat:HRM2_17800"/>
<organism evidence="2 3">
    <name type="scientific">Desulforapulum autotrophicum (strain ATCC 43914 / DSM 3382 / VKM B-1955 / HRM2)</name>
    <name type="common">Desulfobacterium autotrophicum</name>
    <dbReference type="NCBI Taxonomy" id="177437"/>
    <lineage>
        <taxon>Bacteria</taxon>
        <taxon>Pseudomonadati</taxon>
        <taxon>Thermodesulfobacteriota</taxon>
        <taxon>Desulfobacteria</taxon>
        <taxon>Desulfobacterales</taxon>
        <taxon>Desulfobacteraceae</taxon>
        <taxon>Desulforapulum</taxon>
    </lineage>
</organism>
<accession>C0QB85</accession>
<dbReference type="HOGENOM" id="CLU_2537047_0_0_7"/>
<evidence type="ECO:0000313" key="2">
    <source>
        <dbReference type="EMBL" id="ACN14884.1"/>
    </source>
</evidence>
<protein>
    <submittedName>
        <fullName evidence="2">Uncharacterized protein</fullName>
    </submittedName>
</protein>
<evidence type="ECO:0000313" key="3">
    <source>
        <dbReference type="Proteomes" id="UP000000442"/>
    </source>
</evidence>
<feature type="region of interest" description="Disordered" evidence="1">
    <location>
        <begin position="1"/>
        <end position="41"/>
    </location>
</feature>
<proteinExistence type="predicted"/>
<sequence length="83" mass="9350">MNAYPSESPNSPNARSIKRQIKSRARSIKSQINQEPDRRCAGDNIPGQIYLEFMGQPIDPALEALLRKSRSKTAHDHKQGNAY</sequence>
<feature type="compositionally biased region" description="Polar residues" evidence="1">
    <location>
        <begin position="1"/>
        <end position="14"/>
    </location>
</feature>
<gene>
    <name evidence="2" type="ordered locus">HRM2_17800</name>
</gene>
<keyword evidence="3" id="KW-1185">Reference proteome</keyword>
<evidence type="ECO:0000256" key="1">
    <source>
        <dbReference type="SAM" id="MobiDB-lite"/>
    </source>
</evidence>
<dbReference type="AlphaFoldDB" id="C0QB85"/>
<reference evidence="2 3" key="1">
    <citation type="journal article" date="2009" name="Environ. Microbiol.">
        <title>Genome sequence of Desulfobacterium autotrophicum HRM2, a marine sulfate reducer oxidizing organic carbon completely to carbon dioxide.</title>
        <authorList>
            <person name="Strittmatter A.W."/>
            <person name="Liesegang H."/>
            <person name="Rabus R."/>
            <person name="Decker I."/>
            <person name="Amann J."/>
            <person name="Andres S."/>
            <person name="Henne A."/>
            <person name="Fricke W.F."/>
            <person name="Martinez-Arias R."/>
            <person name="Bartels D."/>
            <person name="Goesmann A."/>
            <person name="Krause L."/>
            <person name="Puehler A."/>
            <person name="Klenk H.P."/>
            <person name="Richter M."/>
            <person name="Schuler M."/>
            <person name="Gloeckner F.O."/>
            <person name="Meyerdierks A."/>
            <person name="Gottschalk G."/>
            <person name="Amann R."/>
        </authorList>
    </citation>
    <scope>NUCLEOTIDE SEQUENCE [LARGE SCALE GENOMIC DNA]</scope>
    <source>
        <strain evidence="3">ATCC 43914 / DSM 3382 / HRM2</strain>
    </source>
</reference>
<dbReference type="RefSeq" id="WP_015903670.1">
    <property type="nucleotide sequence ID" value="NC_012108.1"/>
</dbReference>
<name>C0QB85_DESAH</name>
<dbReference type="EMBL" id="CP001087">
    <property type="protein sequence ID" value="ACN14884.1"/>
    <property type="molecule type" value="Genomic_DNA"/>
</dbReference>